<dbReference type="InterPro" id="IPR041588">
    <property type="entry name" value="Integrase_H2C2"/>
</dbReference>
<comment type="caution">
    <text evidence="10">The sequence shown here is derived from an EMBL/GenBank/DDBJ whole genome shotgun (WGS) entry which is preliminary data.</text>
</comment>
<keyword evidence="4" id="KW-0540">Nuclease</keyword>
<dbReference type="PANTHER" id="PTHR37984">
    <property type="entry name" value="PROTEIN CBG26694"/>
    <property type="match status" value="1"/>
</dbReference>
<keyword evidence="3" id="KW-0548">Nucleotidyltransferase</keyword>
<dbReference type="AlphaFoldDB" id="A0A0J7KP19"/>
<reference evidence="10 11" key="1">
    <citation type="submission" date="2015-04" db="EMBL/GenBank/DDBJ databases">
        <title>Lasius niger genome sequencing.</title>
        <authorList>
            <person name="Konorov E.A."/>
            <person name="Nikitin M.A."/>
            <person name="Kirill M.V."/>
            <person name="Chang P."/>
        </authorList>
    </citation>
    <scope>NUCLEOTIDE SEQUENCE [LARGE SCALE GENOMIC DNA]</scope>
    <source>
        <tissue evidence="10">Whole</tissue>
    </source>
</reference>
<feature type="domain" description="Integrase zinc-binding" evidence="9">
    <location>
        <begin position="176"/>
        <end position="228"/>
    </location>
</feature>
<dbReference type="GO" id="GO:0003676">
    <property type="term" value="F:nucleic acid binding"/>
    <property type="evidence" value="ECO:0007669"/>
    <property type="project" value="InterPro"/>
</dbReference>
<dbReference type="GO" id="GO:0016787">
    <property type="term" value="F:hydrolase activity"/>
    <property type="evidence" value="ECO:0007669"/>
    <property type="project" value="UniProtKB-KW"/>
</dbReference>
<name>A0A0J7KP19_LASNI</name>
<dbReference type="SUPFAM" id="SSF56672">
    <property type="entry name" value="DNA/RNA polymerases"/>
    <property type="match status" value="1"/>
</dbReference>
<keyword evidence="7" id="KW-0695">RNA-directed DNA polymerase</keyword>
<dbReference type="GO" id="GO:0003964">
    <property type="term" value="F:RNA-directed DNA polymerase activity"/>
    <property type="evidence" value="ECO:0007669"/>
    <property type="project" value="UniProtKB-KW"/>
</dbReference>
<evidence type="ECO:0000256" key="5">
    <source>
        <dbReference type="ARBA" id="ARBA00022759"/>
    </source>
</evidence>
<evidence type="ECO:0000256" key="7">
    <source>
        <dbReference type="ARBA" id="ARBA00022918"/>
    </source>
</evidence>
<protein>
    <recommendedName>
        <fullName evidence="1">RNA-directed DNA polymerase</fullName>
        <ecNumber evidence="1">2.7.7.49</ecNumber>
    </recommendedName>
</protein>
<dbReference type="Gene3D" id="1.10.340.70">
    <property type="match status" value="1"/>
</dbReference>
<dbReference type="FunFam" id="1.10.340.70:FF:000003">
    <property type="entry name" value="Protein CBG25708"/>
    <property type="match status" value="1"/>
</dbReference>
<proteinExistence type="predicted"/>
<dbReference type="PaxDb" id="67767-A0A0J7KP19"/>
<evidence type="ECO:0000256" key="2">
    <source>
        <dbReference type="ARBA" id="ARBA00022679"/>
    </source>
</evidence>
<dbReference type="STRING" id="67767.A0A0J7KP19"/>
<accession>A0A0J7KP19</accession>
<sequence length="407" mass="46512">MSACERNYSQTDKEALAILVGVKKLHNYLYGRPFEIRTDHRPLLEILGREQKTPDVLSPRMLRWSIVFSAYNYHLIYVSGKDIGNADGLSRLPLPTADITVPHMEEVLMLESAPEPLLDVRMKKETKKDPVLSRLLHYLWFGWPQTVPDDLKQFQKLKAELSVYRNCILLGSRVVIPSEGRKTILETLHSTHPGVVKMKVLAKSYVWWPGITKDIEKFVARCEPCQEVARNPPRENVHPWEYTKDPWSRIHIDHAGPIEGQLFLIVVDSYSKYLEVRPVASTAAEQTIKRNLIRHVKIAPYHPASNGQAKRMVQTTKQALMKQRGGDWSTKIARFLLRQHTTPSATAGVSPAELLMGRKLKTCLNKLHPDRRPGKLEENTSPSDRLKKINQSSLEIIPIMDQSGFQQ</sequence>
<evidence type="ECO:0000313" key="10">
    <source>
        <dbReference type="EMBL" id="KMQ92088.1"/>
    </source>
</evidence>
<dbReference type="CDD" id="cd09274">
    <property type="entry name" value="RNase_HI_RT_Ty3"/>
    <property type="match status" value="1"/>
</dbReference>
<dbReference type="Proteomes" id="UP000036403">
    <property type="component" value="Unassembled WGS sequence"/>
</dbReference>
<keyword evidence="5" id="KW-0255">Endonuclease</keyword>
<evidence type="ECO:0000256" key="3">
    <source>
        <dbReference type="ARBA" id="ARBA00022695"/>
    </source>
</evidence>
<evidence type="ECO:0000259" key="8">
    <source>
        <dbReference type="Pfam" id="PF17917"/>
    </source>
</evidence>
<dbReference type="GO" id="GO:0004519">
    <property type="term" value="F:endonuclease activity"/>
    <property type="evidence" value="ECO:0007669"/>
    <property type="project" value="UniProtKB-KW"/>
</dbReference>
<evidence type="ECO:0000256" key="4">
    <source>
        <dbReference type="ARBA" id="ARBA00022722"/>
    </source>
</evidence>
<keyword evidence="6" id="KW-0378">Hydrolase</keyword>
<feature type="domain" description="Reverse transcriptase RNase H-like" evidence="8">
    <location>
        <begin position="2"/>
        <end position="71"/>
    </location>
</feature>
<dbReference type="OrthoDB" id="7695119at2759"/>
<dbReference type="Pfam" id="PF17921">
    <property type="entry name" value="Integrase_H2C2"/>
    <property type="match status" value="1"/>
</dbReference>
<dbReference type="EMBL" id="LBMM01004781">
    <property type="protein sequence ID" value="KMQ92088.1"/>
    <property type="molecule type" value="Genomic_DNA"/>
</dbReference>
<keyword evidence="2" id="KW-0808">Transferase</keyword>
<dbReference type="GO" id="GO:0042575">
    <property type="term" value="C:DNA polymerase complex"/>
    <property type="evidence" value="ECO:0007669"/>
    <property type="project" value="UniProtKB-ARBA"/>
</dbReference>
<organism evidence="10 11">
    <name type="scientific">Lasius niger</name>
    <name type="common">Black garden ant</name>
    <dbReference type="NCBI Taxonomy" id="67767"/>
    <lineage>
        <taxon>Eukaryota</taxon>
        <taxon>Metazoa</taxon>
        <taxon>Ecdysozoa</taxon>
        <taxon>Arthropoda</taxon>
        <taxon>Hexapoda</taxon>
        <taxon>Insecta</taxon>
        <taxon>Pterygota</taxon>
        <taxon>Neoptera</taxon>
        <taxon>Endopterygota</taxon>
        <taxon>Hymenoptera</taxon>
        <taxon>Apocrita</taxon>
        <taxon>Aculeata</taxon>
        <taxon>Formicoidea</taxon>
        <taxon>Formicidae</taxon>
        <taxon>Formicinae</taxon>
        <taxon>Lasius</taxon>
        <taxon>Lasius</taxon>
    </lineage>
</organism>
<dbReference type="InterPro" id="IPR050951">
    <property type="entry name" value="Retrovirus_Pol_polyprotein"/>
</dbReference>
<keyword evidence="11" id="KW-1185">Reference proteome</keyword>
<evidence type="ECO:0000259" key="9">
    <source>
        <dbReference type="Pfam" id="PF17921"/>
    </source>
</evidence>
<evidence type="ECO:0000256" key="1">
    <source>
        <dbReference type="ARBA" id="ARBA00012493"/>
    </source>
</evidence>
<evidence type="ECO:0000313" key="11">
    <source>
        <dbReference type="Proteomes" id="UP000036403"/>
    </source>
</evidence>
<dbReference type="InterPro" id="IPR012337">
    <property type="entry name" value="RNaseH-like_sf"/>
</dbReference>
<dbReference type="InterPro" id="IPR041373">
    <property type="entry name" value="RT_RNaseH"/>
</dbReference>
<dbReference type="InterPro" id="IPR043502">
    <property type="entry name" value="DNA/RNA_pol_sf"/>
</dbReference>
<evidence type="ECO:0000256" key="6">
    <source>
        <dbReference type="ARBA" id="ARBA00022801"/>
    </source>
</evidence>
<dbReference type="InterPro" id="IPR036397">
    <property type="entry name" value="RNaseH_sf"/>
</dbReference>
<dbReference type="Pfam" id="PF17917">
    <property type="entry name" value="RT_RNaseH"/>
    <property type="match status" value="1"/>
</dbReference>
<dbReference type="Gene3D" id="3.30.420.10">
    <property type="entry name" value="Ribonuclease H-like superfamily/Ribonuclease H"/>
    <property type="match status" value="2"/>
</dbReference>
<dbReference type="PANTHER" id="PTHR37984:SF12">
    <property type="entry name" value="RIBONUCLEASE H"/>
    <property type="match status" value="1"/>
</dbReference>
<dbReference type="EC" id="2.7.7.49" evidence="1"/>
<dbReference type="SUPFAM" id="SSF53098">
    <property type="entry name" value="Ribonuclease H-like"/>
    <property type="match status" value="1"/>
</dbReference>
<gene>
    <name evidence="10" type="ORF">RF55_7974</name>
</gene>